<sequence>MYPVGQQTQWTPSPTRPQSPSQQQTSFDTLTCKLKLKSLILKRKICLIEIY</sequence>
<evidence type="ECO:0000313" key="2">
    <source>
        <dbReference type="EMBL" id="KNC27722.1"/>
    </source>
</evidence>
<comment type="caution">
    <text evidence="2">The sequence shown here is derived from an EMBL/GenBank/DDBJ whole genome shotgun (WGS) entry which is preliminary data.</text>
</comment>
<feature type="region of interest" description="Disordered" evidence="1">
    <location>
        <begin position="1"/>
        <end position="24"/>
    </location>
</feature>
<organism evidence="2 3">
    <name type="scientific">Lucilia cuprina</name>
    <name type="common">Green bottle fly</name>
    <name type="synonym">Australian sheep blowfly</name>
    <dbReference type="NCBI Taxonomy" id="7375"/>
    <lineage>
        <taxon>Eukaryota</taxon>
        <taxon>Metazoa</taxon>
        <taxon>Ecdysozoa</taxon>
        <taxon>Arthropoda</taxon>
        <taxon>Hexapoda</taxon>
        <taxon>Insecta</taxon>
        <taxon>Pterygota</taxon>
        <taxon>Neoptera</taxon>
        <taxon>Endopterygota</taxon>
        <taxon>Diptera</taxon>
        <taxon>Brachycera</taxon>
        <taxon>Muscomorpha</taxon>
        <taxon>Oestroidea</taxon>
        <taxon>Calliphoridae</taxon>
        <taxon>Luciliinae</taxon>
        <taxon>Lucilia</taxon>
    </lineage>
</organism>
<keyword evidence="3" id="KW-1185">Reference proteome</keyword>
<protein>
    <submittedName>
        <fullName evidence="2">Uncharacterized protein</fullName>
    </submittedName>
</protein>
<accession>A0A0L0C642</accession>
<gene>
    <name evidence="2" type="ORF">FF38_11346</name>
</gene>
<dbReference type="AlphaFoldDB" id="A0A0L0C642"/>
<evidence type="ECO:0000313" key="3">
    <source>
        <dbReference type="Proteomes" id="UP000037069"/>
    </source>
</evidence>
<dbReference type="EMBL" id="JRES01000857">
    <property type="protein sequence ID" value="KNC27722.1"/>
    <property type="molecule type" value="Genomic_DNA"/>
</dbReference>
<dbReference type="Proteomes" id="UP000037069">
    <property type="component" value="Unassembled WGS sequence"/>
</dbReference>
<proteinExistence type="predicted"/>
<name>A0A0L0C642_LUCCU</name>
<reference evidence="2 3" key="1">
    <citation type="journal article" date="2015" name="Nat. Commun.">
        <title>Lucilia cuprina genome unlocks parasitic fly biology to underpin future interventions.</title>
        <authorList>
            <person name="Anstead C.A."/>
            <person name="Korhonen P.K."/>
            <person name="Young N.D."/>
            <person name="Hall R.S."/>
            <person name="Jex A.R."/>
            <person name="Murali S.C."/>
            <person name="Hughes D.S."/>
            <person name="Lee S.F."/>
            <person name="Perry T."/>
            <person name="Stroehlein A.J."/>
            <person name="Ansell B.R."/>
            <person name="Breugelmans B."/>
            <person name="Hofmann A."/>
            <person name="Qu J."/>
            <person name="Dugan S."/>
            <person name="Lee S.L."/>
            <person name="Chao H."/>
            <person name="Dinh H."/>
            <person name="Han Y."/>
            <person name="Doddapaneni H.V."/>
            <person name="Worley K.C."/>
            <person name="Muzny D.M."/>
            <person name="Ioannidis P."/>
            <person name="Waterhouse R.M."/>
            <person name="Zdobnov E.M."/>
            <person name="James P.J."/>
            <person name="Bagnall N.H."/>
            <person name="Kotze A.C."/>
            <person name="Gibbs R.A."/>
            <person name="Richards S."/>
            <person name="Batterham P."/>
            <person name="Gasser R.B."/>
        </authorList>
    </citation>
    <scope>NUCLEOTIDE SEQUENCE [LARGE SCALE GENOMIC DNA]</scope>
    <source>
        <strain evidence="2 3">LS</strain>
        <tissue evidence="2">Full body</tissue>
    </source>
</reference>
<evidence type="ECO:0000256" key="1">
    <source>
        <dbReference type="SAM" id="MobiDB-lite"/>
    </source>
</evidence>